<accession>A0AAV9VWY0</accession>
<organism evidence="1 2">
    <name type="scientific">Arthrobotrys musiformis</name>
    <dbReference type="NCBI Taxonomy" id="47236"/>
    <lineage>
        <taxon>Eukaryota</taxon>
        <taxon>Fungi</taxon>
        <taxon>Dikarya</taxon>
        <taxon>Ascomycota</taxon>
        <taxon>Pezizomycotina</taxon>
        <taxon>Orbiliomycetes</taxon>
        <taxon>Orbiliales</taxon>
        <taxon>Orbiliaceae</taxon>
        <taxon>Arthrobotrys</taxon>
    </lineage>
</organism>
<protein>
    <recommendedName>
        <fullName evidence="3">F-box domain-containing protein</fullName>
    </recommendedName>
</protein>
<evidence type="ECO:0008006" key="3">
    <source>
        <dbReference type="Google" id="ProtNLM"/>
    </source>
</evidence>
<dbReference type="EMBL" id="JAVHJL010000008">
    <property type="protein sequence ID" value="KAK6498349.1"/>
    <property type="molecule type" value="Genomic_DNA"/>
</dbReference>
<comment type="caution">
    <text evidence="1">The sequence shown here is derived from an EMBL/GenBank/DDBJ whole genome shotgun (WGS) entry which is preliminary data.</text>
</comment>
<evidence type="ECO:0000313" key="2">
    <source>
        <dbReference type="Proteomes" id="UP001370758"/>
    </source>
</evidence>
<proteinExistence type="predicted"/>
<name>A0AAV9VWY0_9PEZI</name>
<dbReference type="Proteomes" id="UP001370758">
    <property type="component" value="Unassembled WGS sequence"/>
</dbReference>
<sequence length="629" mass="71571">MENKALSLGTLPLDILTYLVYDCIEDGNSLQALSLTCHALRNLAFRRICSEKVTLNLNLPGYTELQKRNAVADSLTLESQRSIGLTKRLFVNINSLECQDHIQSEEYQRLVTNAERIVERCPAVEVATVRECSGMNKAEILNVIQWSNAVVKLPKLRFLFIDPYERRQFKSRPDDQYIARIENLYAGKQQTKGLECLSVQSAFNGIHKEELLLQSPFLQKTLLDNIGSLTRLWFLGAELQEAIKEMPTACLASMRLKSLSIRHLESHSDFVRVFGLRLRADRRRDGSLAKEDTATNLEYLYLGGQDSSAEGELQLLRYLHTPKLKSLQLGVGMIDLQTEPEREERLLHDYLESLTSLERFGTTNVQERSKAPYLALLNQVLASQPHLKTLATWGSWYAFNQLMASKSLTSGSHQSLEKIEMSTEADLAEQGLFRVLGLVIRTQSSSRSSVATLSIGQTFWEQRYFGPREICVIISTILYVHQKRIQPKKAFTAACSESQTSPLVETPARRALYNFIAGKRSSWLKPFMSQSSQQSGIEKYLHTLMSTLPPGKQKWTAKLAEWDTSGQASRLAVINGISDAVNYDLHEGFKRLELEWRAHNVGRGWPKDRKDWRFVWEKTAAGWELLEYV</sequence>
<gene>
    <name evidence="1" type="ORF">TWF481_010940</name>
</gene>
<keyword evidence="2" id="KW-1185">Reference proteome</keyword>
<reference evidence="1 2" key="1">
    <citation type="submission" date="2023-08" db="EMBL/GenBank/DDBJ databases">
        <authorList>
            <person name="Palmer J.M."/>
        </authorList>
    </citation>
    <scope>NUCLEOTIDE SEQUENCE [LARGE SCALE GENOMIC DNA]</scope>
    <source>
        <strain evidence="1 2">TWF481</strain>
    </source>
</reference>
<dbReference type="AlphaFoldDB" id="A0AAV9VWY0"/>
<evidence type="ECO:0000313" key="1">
    <source>
        <dbReference type="EMBL" id="KAK6498349.1"/>
    </source>
</evidence>